<keyword evidence="4" id="KW-1185">Reference proteome</keyword>
<sequence length="297" mass="34484">MAFICGSFNNQDQEDDFEVLWPTPSPSRKTKTHCRFCCRLRGKSEDSNKNPYSNRGLEKFEALLADLDDKKQKIFTQKGSQYISFVRFVYSNSNDVKPIIVKLRDPRKITNHDHHRKKNNFKDSKKTNLSLSLPKKLELCSSSFNHGHHHNRRNSEPPGKMDTQKDLKGIPKPNELIGEVVNKIRVDELKMNMRRKLEEWWMPSYNLPLFVILVLFFLTFFGRSLAIVCTSIAWYLIPTIDGTLENATPKPKKAIKIEKSNEINRTNMITSPKTFLSGPINVQQKRNMKKLMISTIK</sequence>
<keyword evidence="2" id="KW-1133">Transmembrane helix</keyword>
<evidence type="ECO:0000256" key="2">
    <source>
        <dbReference type="SAM" id="Phobius"/>
    </source>
</evidence>
<gene>
    <name evidence="3" type="ORF">OSB04_004883</name>
</gene>
<dbReference type="AlphaFoldDB" id="A0AA38TEX3"/>
<reference evidence="3" key="1">
    <citation type="submission" date="2023-03" db="EMBL/GenBank/DDBJ databases">
        <title>Chromosome-scale reference genome and RAD-based genetic map of yellow starthistle (Centaurea solstitialis) reveal putative structural variation and QTLs associated with invader traits.</title>
        <authorList>
            <person name="Reatini B."/>
            <person name="Cang F.A."/>
            <person name="Jiang Q."/>
            <person name="Mckibben M.T.W."/>
            <person name="Barker M.S."/>
            <person name="Rieseberg L.H."/>
            <person name="Dlugosch K.M."/>
        </authorList>
    </citation>
    <scope>NUCLEOTIDE SEQUENCE</scope>
    <source>
        <strain evidence="3">CAN-66</strain>
        <tissue evidence="3">Leaf</tissue>
    </source>
</reference>
<feature type="region of interest" description="Disordered" evidence="1">
    <location>
        <begin position="143"/>
        <end position="168"/>
    </location>
</feature>
<evidence type="ECO:0000313" key="4">
    <source>
        <dbReference type="Proteomes" id="UP001172457"/>
    </source>
</evidence>
<name>A0AA38TEX3_9ASTR</name>
<evidence type="ECO:0008006" key="5">
    <source>
        <dbReference type="Google" id="ProtNLM"/>
    </source>
</evidence>
<keyword evidence="2" id="KW-0812">Transmembrane</keyword>
<dbReference type="Proteomes" id="UP001172457">
    <property type="component" value="Chromosome 2"/>
</dbReference>
<proteinExistence type="predicted"/>
<dbReference type="EMBL" id="JARYMX010000002">
    <property type="protein sequence ID" value="KAJ9559723.1"/>
    <property type="molecule type" value="Genomic_DNA"/>
</dbReference>
<evidence type="ECO:0000256" key="1">
    <source>
        <dbReference type="SAM" id="MobiDB-lite"/>
    </source>
</evidence>
<accession>A0AA38TEX3</accession>
<protein>
    <recommendedName>
        <fullName evidence="5">ZCF37</fullName>
    </recommendedName>
</protein>
<evidence type="ECO:0000313" key="3">
    <source>
        <dbReference type="EMBL" id="KAJ9559723.1"/>
    </source>
</evidence>
<keyword evidence="2" id="KW-0472">Membrane</keyword>
<organism evidence="3 4">
    <name type="scientific">Centaurea solstitialis</name>
    <name type="common">yellow star-thistle</name>
    <dbReference type="NCBI Taxonomy" id="347529"/>
    <lineage>
        <taxon>Eukaryota</taxon>
        <taxon>Viridiplantae</taxon>
        <taxon>Streptophyta</taxon>
        <taxon>Embryophyta</taxon>
        <taxon>Tracheophyta</taxon>
        <taxon>Spermatophyta</taxon>
        <taxon>Magnoliopsida</taxon>
        <taxon>eudicotyledons</taxon>
        <taxon>Gunneridae</taxon>
        <taxon>Pentapetalae</taxon>
        <taxon>asterids</taxon>
        <taxon>campanulids</taxon>
        <taxon>Asterales</taxon>
        <taxon>Asteraceae</taxon>
        <taxon>Carduoideae</taxon>
        <taxon>Cardueae</taxon>
        <taxon>Centaureinae</taxon>
        <taxon>Centaurea</taxon>
    </lineage>
</organism>
<feature type="transmembrane region" description="Helical" evidence="2">
    <location>
        <begin position="200"/>
        <end position="221"/>
    </location>
</feature>
<dbReference type="InterPro" id="IPR045880">
    <property type="entry name" value="ZCF37"/>
</dbReference>
<dbReference type="PANTHER" id="PTHR35275">
    <property type="entry name" value="ZCF37"/>
    <property type="match status" value="1"/>
</dbReference>
<dbReference type="PANTHER" id="PTHR35275:SF9">
    <property type="entry name" value="ZCF37"/>
    <property type="match status" value="1"/>
</dbReference>
<comment type="caution">
    <text evidence="3">The sequence shown here is derived from an EMBL/GenBank/DDBJ whole genome shotgun (WGS) entry which is preliminary data.</text>
</comment>